<evidence type="ECO:0000259" key="2">
    <source>
        <dbReference type="Pfam" id="PF13966"/>
    </source>
</evidence>
<gene>
    <name evidence="3" type="ORF">F2Q68_00006907</name>
</gene>
<dbReference type="InterPro" id="IPR026960">
    <property type="entry name" value="RVT-Znf"/>
</dbReference>
<reference evidence="3" key="1">
    <citation type="submission" date="2019-12" db="EMBL/GenBank/DDBJ databases">
        <title>Genome sequencing and annotation of Brassica cretica.</title>
        <authorList>
            <person name="Studholme D.J."/>
            <person name="Sarris P.F."/>
        </authorList>
    </citation>
    <scope>NUCLEOTIDE SEQUENCE</scope>
    <source>
        <strain evidence="3">PFS-001/15</strain>
        <tissue evidence="3">Leaf</tissue>
    </source>
</reference>
<feature type="domain" description="Reverse transcriptase zinc-binding" evidence="2">
    <location>
        <begin position="4"/>
        <end position="66"/>
    </location>
</feature>
<dbReference type="EMBL" id="QGKW02001660">
    <property type="protein sequence ID" value="KAF2579924.1"/>
    <property type="molecule type" value="Genomic_DNA"/>
</dbReference>
<sequence length="102" mass="11585">MLRYDTGKVYHHLCGDQAVVQWAGAVWSSKSIPRHSFHSWLVVLDRNPTRDRLLSWGLQVSHLCLRNQKPSLHGLPLYIAMIFGLAWLLSVSFNLFATGPIS</sequence>
<comment type="caution">
    <text evidence="3">The sequence shown here is derived from an EMBL/GenBank/DDBJ whole genome shotgun (WGS) entry which is preliminary data.</text>
</comment>
<evidence type="ECO:0000313" key="3">
    <source>
        <dbReference type="EMBL" id="KAF2579924.1"/>
    </source>
</evidence>
<proteinExistence type="predicted"/>
<organism evidence="3 4">
    <name type="scientific">Brassica cretica</name>
    <name type="common">Mustard</name>
    <dbReference type="NCBI Taxonomy" id="69181"/>
    <lineage>
        <taxon>Eukaryota</taxon>
        <taxon>Viridiplantae</taxon>
        <taxon>Streptophyta</taxon>
        <taxon>Embryophyta</taxon>
        <taxon>Tracheophyta</taxon>
        <taxon>Spermatophyta</taxon>
        <taxon>Magnoliopsida</taxon>
        <taxon>eudicotyledons</taxon>
        <taxon>Gunneridae</taxon>
        <taxon>Pentapetalae</taxon>
        <taxon>rosids</taxon>
        <taxon>malvids</taxon>
        <taxon>Brassicales</taxon>
        <taxon>Brassicaceae</taxon>
        <taxon>Brassiceae</taxon>
        <taxon>Brassica</taxon>
    </lineage>
</organism>
<feature type="transmembrane region" description="Helical" evidence="1">
    <location>
        <begin position="75"/>
        <end position="97"/>
    </location>
</feature>
<evidence type="ECO:0000313" key="4">
    <source>
        <dbReference type="Proteomes" id="UP000712281"/>
    </source>
</evidence>
<keyword evidence="1" id="KW-0812">Transmembrane</keyword>
<dbReference type="Pfam" id="PF13966">
    <property type="entry name" value="zf-RVT"/>
    <property type="match status" value="1"/>
</dbReference>
<accession>A0A8S9JCS1</accession>
<evidence type="ECO:0000256" key="1">
    <source>
        <dbReference type="SAM" id="Phobius"/>
    </source>
</evidence>
<keyword evidence="1" id="KW-1133">Transmembrane helix</keyword>
<keyword evidence="1" id="KW-0472">Membrane</keyword>
<dbReference type="Proteomes" id="UP000712281">
    <property type="component" value="Unassembled WGS sequence"/>
</dbReference>
<name>A0A8S9JCS1_BRACR</name>
<dbReference type="AlphaFoldDB" id="A0A8S9JCS1"/>
<protein>
    <recommendedName>
        <fullName evidence="2">Reverse transcriptase zinc-binding domain-containing protein</fullName>
    </recommendedName>
</protein>